<feature type="non-terminal residue" evidence="1">
    <location>
        <position position="1"/>
    </location>
</feature>
<accession>K0T732</accession>
<dbReference type="AlphaFoldDB" id="K0T732"/>
<comment type="caution">
    <text evidence="1">The sequence shown here is derived from an EMBL/GenBank/DDBJ whole genome shotgun (WGS) entry which is preliminary data.</text>
</comment>
<protein>
    <submittedName>
        <fullName evidence="1">Uncharacterized protein</fullName>
    </submittedName>
</protein>
<dbReference type="Proteomes" id="UP000266841">
    <property type="component" value="Unassembled WGS sequence"/>
</dbReference>
<proteinExistence type="predicted"/>
<gene>
    <name evidence="1" type="ORF">THAOC_09660</name>
</gene>
<sequence>SVFMPGRLYVRTSLCQDVFMSGRLYVGRVFTSIVDSSLRRVRAVCASTERP</sequence>
<keyword evidence="2" id="KW-1185">Reference proteome</keyword>
<evidence type="ECO:0000313" key="2">
    <source>
        <dbReference type="Proteomes" id="UP000266841"/>
    </source>
</evidence>
<organism evidence="1 2">
    <name type="scientific">Thalassiosira oceanica</name>
    <name type="common">Marine diatom</name>
    <dbReference type="NCBI Taxonomy" id="159749"/>
    <lineage>
        <taxon>Eukaryota</taxon>
        <taxon>Sar</taxon>
        <taxon>Stramenopiles</taxon>
        <taxon>Ochrophyta</taxon>
        <taxon>Bacillariophyta</taxon>
        <taxon>Coscinodiscophyceae</taxon>
        <taxon>Thalassiosirophycidae</taxon>
        <taxon>Thalassiosirales</taxon>
        <taxon>Thalassiosiraceae</taxon>
        <taxon>Thalassiosira</taxon>
    </lineage>
</organism>
<dbReference type="EMBL" id="AGNL01010439">
    <property type="protein sequence ID" value="EJK69121.1"/>
    <property type="molecule type" value="Genomic_DNA"/>
</dbReference>
<evidence type="ECO:0000313" key="1">
    <source>
        <dbReference type="EMBL" id="EJK69121.1"/>
    </source>
</evidence>
<name>K0T732_THAOC</name>
<reference evidence="1 2" key="1">
    <citation type="journal article" date="2012" name="Genome Biol.">
        <title>Genome and low-iron response of an oceanic diatom adapted to chronic iron limitation.</title>
        <authorList>
            <person name="Lommer M."/>
            <person name="Specht M."/>
            <person name="Roy A.S."/>
            <person name="Kraemer L."/>
            <person name="Andreson R."/>
            <person name="Gutowska M.A."/>
            <person name="Wolf J."/>
            <person name="Bergner S.V."/>
            <person name="Schilhabel M.B."/>
            <person name="Klostermeier U.C."/>
            <person name="Beiko R.G."/>
            <person name="Rosenstiel P."/>
            <person name="Hippler M."/>
            <person name="Laroche J."/>
        </authorList>
    </citation>
    <scope>NUCLEOTIDE SEQUENCE [LARGE SCALE GENOMIC DNA]</scope>
    <source>
        <strain evidence="1 2">CCMP1005</strain>
    </source>
</reference>